<dbReference type="AlphaFoldDB" id="A0AAV5LE36"/>
<evidence type="ECO:0000313" key="3">
    <source>
        <dbReference type="Proteomes" id="UP001054252"/>
    </source>
</evidence>
<sequence length="105" mass="11633">MLNHHTPTSTPIPDLGLRVAGARAATHRWCRGRTRPWKDRGMIRLSGDDINGLLEAYSPVEWIPYISSMKCAREGGSKQVVSPRGRRTKEEETDYGSGIAVDING</sequence>
<dbReference type="EMBL" id="BPVZ01000109">
    <property type="protein sequence ID" value="GKV35242.1"/>
    <property type="molecule type" value="Genomic_DNA"/>
</dbReference>
<evidence type="ECO:0000313" key="2">
    <source>
        <dbReference type="EMBL" id="GKV35242.1"/>
    </source>
</evidence>
<evidence type="ECO:0000256" key="1">
    <source>
        <dbReference type="SAM" id="MobiDB-lite"/>
    </source>
</evidence>
<organism evidence="2 3">
    <name type="scientific">Rubroshorea leprosula</name>
    <dbReference type="NCBI Taxonomy" id="152421"/>
    <lineage>
        <taxon>Eukaryota</taxon>
        <taxon>Viridiplantae</taxon>
        <taxon>Streptophyta</taxon>
        <taxon>Embryophyta</taxon>
        <taxon>Tracheophyta</taxon>
        <taxon>Spermatophyta</taxon>
        <taxon>Magnoliopsida</taxon>
        <taxon>eudicotyledons</taxon>
        <taxon>Gunneridae</taxon>
        <taxon>Pentapetalae</taxon>
        <taxon>rosids</taxon>
        <taxon>malvids</taxon>
        <taxon>Malvales</taxon>
        <taxon>Dipterocarpaceae</taxon>
        <taxon>Rubroshorea</taxon>
    </lineage>
</organism>
<accession>A0AAV5LE36</accession>
<gene>
    <name evidence="2" type="ORF">SLEP1_g43542</name>
</gene>
<protein>
    <submittedName>
        <fullName evidence="2">Uncharacterized protein</fullName>
    </submittedName>
</protein>
<comment type="caution">
    <text evidence="2">The sequence shown here is derived from an EMBL/GenBank/DDBJ whole genome shotgun (WGS) entry which is preliminary data.</text>
</comment>
<proteinExistence type="predicted"/>
<keyword evidence="3" id="KW-1185">Reference proteome</keyword>
<dbReference type="Proteomes" id="UP001054252">
    <property type="component" value="Unassembled WGS sequence"/>
</dbReference>
<feature type="region of interest" description="Disordered" evidence="1">
    <location>
        <begin position="77"/>
        <end position="97"/>
    </location>
</feature>
<reference evidence="2 3" key="1">
    <citation type="journal article" date="2021" name="Commun. Biol.">
        <title>The genome of Shorea leprosula (Dipterocarpaceae) highlights the ecological relevance of drought in aseasonal tropical rainforests.</title>
        <authorList>
            <person name="Ng K.K.S."/>
            <person name="Kobayashi M.J."/>
            <person name="Fawcett J.A."/>
            <person name="Hatakeyama M."/>
            <person name="Paape T."/>
            <person name="Ng C.H."/>
            <person name="Ang C.C."/>
            <person name="Tnah L.H."/>
            <person name="Lee C.T."/>
            <person name="Nishiyama T."/>
            <person name="Sese J."/>
            <person name="O'Brien M.J."/>
            <person name="Copetti D."/>
            <person name="Mohd Noor M.I."/>
            <person name="Ong R.C."/>
            <person name="Putra M."/>
            <person name="Sireger I.Z."/>
            <person name="Indrioko S."/>
            <person name="Kosugi Y."/>
            <person name="Izuno A."/>
            <person name="Isagi Y."/>
            <person name="Lee S.L."/>
            <person name="Shimizu K.K."/>
        </authorList>
    </citation>
    <scope>NUCLEOTIDE SEQUENCE [LARGE SCALE GENOMIC DNA]</scope>
    <source>
        <strain evidence="2">214</strain>
    </source>
</reference>
<name>A0AAV5LE36_9ROSI</name>